<protein>
    <submittedName>
        <fullName evidence="8">CENP-S associating centromere protein X-domain-containing protein</fullName>
    </submittedName>
</protein>
<dbReference type="CDD" id="cd22921">
    <property type="entry name" value="HFD_CENP-X"/>
    <property type="match status" value="1"/>
</dbReference>
<feature type="region of interest" description="Disordered" evidence="7">
    <location>
        <begin position="1"/>
        <end position="96"/>
    </location>
</feature>
<dbReference type="Gene3D" id="1.10.20.10">
    <property type="entry name" value="Histone, subunit A"/>
    <property type="match status" value="1"/>
</dbReference>
<dbReference type="Proteomes" id="UP000700596">
    <property type="component" value="Unassembled WGS sequence"/>
</dbReference>
<gene>
    <name evidence="8" type="ORF">B0J11DRAFT_269941</name>
</gene>
<keyword evidence="4" id="KW-0238">DNA-binding</keyword>
<evidence type="ECO:0000256" key="2">
    <source>
        <dbReference type="ARBA" id="ARBA00009359"/>
    </source>
</evidence>
<sequence>MPPKAANPQKRKGPAFKPPRPVNAPPEAKKTTAATASRSAQSSKQAAPSRPAFETTMIISSSDDENGDAFSNDDVENGVDELMEDASDREESETFLTSQLNPVPENLLARLLYHGFEDKDTVIQKGALELTAKYMDTFVREAIARAADERKDARKGGGHMDGYLQVEDLEKLAPQLVLDF</sequence>
<dbReference type="PANTHER" id="PTHR28680">
    <property type="entry name" value="CENTROMERE PROTEIN X"/>
    <property type="match status" value="1"/>
</dbReference>
<evidence type="ECO:0000256" key="3">
    <source>
        <dbReference type="ARBA" id="ARBA00022763"/>
    </source>
</evidence>
<dbReference type="InterPro" id="IPR018552">
    <property type="entry name" value="CENP-X"/>
</dbReference>
<dbReference type="InterPro" id="IPR009072">
    <property type="entry name" value="Histone-fold"/>
</dbReference>
<name>A0A9P9IRC1_9PLEO</name>
<dbReference type="OrthoDB" id="2500381at2759"/>
<keyword evidence="3" id="KW-0227">DNA damage</keyword>
<keyword evidence="6" id="KW-0539">Nucleus</keyword>
<evidence type="ECO:0000256" key="6">
    <source>
        <dbReference type="ARBA" id="ARBA00023242"/>
    </source>
</evidence>
<proteinExistence type="inferred from homology"/>
<evidence type="ECO:0000256" key="4">
    <source>
        <dbReference type="ARBA" id="ARBA00023125"/>
    </source>
</evidence>
<accession>A0A9P9IRC1</accession>
<dbReference type="GO" id="GO:0003677">
    <property type="term" value="F:DNA binding"/>
    <property type="evidence" value="ECO:0007669"/>
    <property type="project" value="UniProtKB-KW"/>
</dbReference>
<comment type="subcellular location">
    <subcellularLocation>
        <location evidence="1">Nucleus</location>
    </subcellularLocation>
</comment>
<keyword evidence="5" id="KW-0234">DNA repair</keyword>
<dbReference type="GO" id="GO:0031297">
    <property type="term" value="P:replication fork processing"/>
    <property type="evidence" value="ECO:0007669"/>
    <property type="project" value="TreeGrafter"/>
</dbReference>
<evidence type="ECO:0000313" key="8">
    <source>
        <dbReference type="EMBL" id="KAH7128390.1"/>
    </source>
</evidence>
<dbReference type="GO" id="GO:0051382">
    <property type="term" value="P:kinetochore assembly"/>
    <property type="evidence" value="ECO:0007669"/>
    <property type="project" value="InterPro"/>
</dbReference>
<dbReference type="Pfam" id="PF09415">
    <property type="entry name" value="CENP-X"/>
    <property type="match status" value="1"/>
</dbReference>
<dbReference type="GO" id="GO:0046982">
    <property type="term" value="F:protein heterodimerization activity"/>
    <property type="evidence" value="ECO:0007669"/>
    <property type="project" value="InterPro"/>
</dbReference>
<evidence type="ECO:0000256" key="1">
    <source>
        <dbReference type="ARBA" id="ARBA00004123"/>
    </source>
</evidence>
<feature type="compositionally biased region" description="Acidic residues" evidence="7">
    <location>
        <begin position="62"/>
        <end position="93"/>
    </location>
</feature>
<dbReference type="EMBL" id="JAGMWT010000005">
    <property type="protein sequence ID" value="KAH7128390.1"/>
    <property type="molecule type" value="Genomic_DNA"/>
</dbReference>
<reference evidence="8" key="1">
    <citation type="journal article" date="2021" name="Nat. Commun.">
        <title>Genetic determinants of endophytism in the Arabidopsis root mycobiome.</title>
        <authorList>
            <person name="Mesny F."/>
            <person name="Miyauchi S."/>
            <person name="Thiergart T."/>
            <person name="Pickel B."/>
            <person name="Atanasova L."/>
            <person name="Karlsson M."/>
            <person name="Huettel B."/>
            <person name="Barry K.W."/>
            <person name="Haridas S."/>
            <person name="Chen C."/>
            <person name="Bauer D."/>
            <person name="Andreopoulos W."/>
            <person name="Pangilinan J."/>
            <person name="LaButti K."/>
            <person name="Riley R."/>
            <person name="Lipzen A."/>
            <person name="Clum A."/>
            <person name="Drula E."/>
            <person name="Henrissat B."/>
            <person name="Kohler A."/>
            <person name="Grigoriev I.V."/>
            <person name="Martin F.M."/>
            <person name="Hacquard S."/>
        </authorList>
    </citation>
    <scope>NUCLEOTIDE SEQUENCE</scope>
    <source>
        <strain evidence="8">MPI-CAGE-CH-0243</strain>
    </source>
</reference>
<keyword evidence="9" id="KW-1185">Reference proteome</keyword>
<dbReference type="GO" id="GO:0071821">
    <property type="term" value="C:FANCM-MHF complex"/>
    <property type="evidence" value="ECO:0007669"/>
    <property type="project" value="TreeGrafter"/>
</dbReference>
<dbReference type="GO" id="GO:0006281">
    <property type="term" value="P:DNA repair"/>
    <property type="evidence" value="ECO:0007669"/>
    <property type="project" value="UniProtKB-KW"/>
</dbReference>
<comment type="similarity">
    <text evidence="2">Belongs to the CENP-X/MHF2 family.</text>
</comment>
<evidence type="ECO:0000313" key="9">
    <source>
        <dbReference type="Proteomes" id="UP000700596"/>
    </source>
</evidence>
<evidence type="ECO:0000256" key="5">
    <source>
        <dbReference type="ARBA" id="ARBA00023204"/>
    </source>
</evidence>
<organism evidence="8 9">
    <name type="scientific">Dendryphion nanum</name>
    <dbReference type="NCBI Taxonomy" id="256645"/>
    <lineage>
        <taxon>Eukaryota</taxon>
        <taxon>Fungi</taxon>
        <taxon>Dikarya</taxon>
        <taxon>Ascomycota</taxon>
        <taxon>Pezizomycotina</taxon>
        <taxon>Dothideomycetes</taxon>
        <taxon>Pleosporomycetidae</taxon>
        <taxon>Pleosporales</taxon>
        <taxon>Torulaceae</taxon>
        <taxon>Dendryphion</taxon>
    </lineage>
</organism>
<comment type="caution">
    <text evidence="8">The sequence shown here is derived from an EMBL/GenBank/DDBJ whole genome shotgun (WGS) entry which is preliminary data.</text>
</comment>
<dbReference type="AlphaFoldDB" id="A0A9P9IRC1"/>
<dbReference type="PANTHER" id="PTHR28680:SF1">
    <property type="entry name" value="CENTROMERE PROTEIN X"/>
    <property type="match status" value="1"/>
</dbReference>
<feature type="compositionally biased region" description="Low complexity" evidence="7">
    <location>
        <begin position="31"/>
        <end position="52"/>
    </location>
</feature>
<evidence type="ECO:0000256" key="7">
    <source>
        <dbReference type="SAM" id="MobiDB-lite"/>
    </source>
</evidence>
<dbReference type="GO" id="GO:0000712">
    <property type="term" value="P:resolution of meiotic recombination intermediates"/>
    <property type="evidence" value="ECO:0007669"/>
    <property type="project" value="TreeGrafter"/>
</dbReference>